<dbReference type="GO" id="GO:0045892">
    <property type="term" value="P:negative regulation of DNA-templated transcription"/>
    <property type="evidence" value="ECO:0007669"/>
    <property type="project" value="InterPro"/>
</dbReference>
<feature type="repeat" description="TPR" evidence="1">
    <location>
        <begin position="303"/>
        <end position="336"/>
    </location>
</feature>
<dbReference type="Pfam" id="PF00515">
    <property type="entry name" value="TPR_1"/>
    <property type="match status" value="1"/>
</dbReference>
<dbReference type="PROSITE" id="PS50005">
    <property type="entry name" value="TPR"/>
    <property type="match status" value="4"/>
</dbReference>
<dbReference type="PROSITE" id="PS50293">
    <property type="entry name" value="TPR_REGION"/>
    <property type="match status" value="1"/>
</dbReference>
<feature type="repeat" description="TPR" evidence="1">
    <location>
        <begin position="338"/>
        <end position="371"/>
    </location>
</feature>
<protein>
    <recommendedName>
        <fullName evidence="5">TPR repeat-containing protein</fullName>
    </recommendedName>
</protein>
<evidence type="ECO:0008006" key="5">
    <source>
        <dbReference type="Google" id="ProtNLM"/>
    </source>
</evidence>
<dbReference type="Pfam" id="PF13432">
    <property type="entry name" value="TPR_16"/>
    <property type="match status" value="1"/>
</dbReference>
<dbReference type="Gene3D" id="1.25.40.10">
    <property type="entry name" value="Tetratricopeptide repeat domain"/>
    <property type="match status" value="3"/>
</dbReference>
<dbReference type="OrthoDB" id="1926212at2759"/>
<dbReference type="InterPro" id="IPR011990">
    <property type="entry name" value="TPR-like_helical_dom_sf"/>
</dbReference>
<dbReference type="Pfam" id="PF13181">
    <property type="entry name" value="TPR_8"/>
    <property type="match status" value="1"/>
</dbReference>
<keyword evidence="4" id="KW-1185">Reference proteome</keyword>
<reference evidence="3" key="1">
    <citation type="submission" date="2020-01" db="EMBL/GenBank/DDBJ databases">
        <title>Development of genomics and gene disruption for Polysphondylium violaceum indicates a role for the polyketide synthase stlB in stalk morphogenesis.</title>
        <authorList>
            <person name="Narita B."/>
            <person name="Kawabe Y."/>
            <person name="Kin K."/>
            <person name="Saito T."/>
            <person name="Gibbs R."/>
            <person name="Kuspa A."/>
            <person name="Muzny D."/>
            <person name="Queller D."/>
            <person name="Richards S."/>
            <person name="Strassman J."/>
            <person name="Sucgang R."/>
            <person name="Worley K."/>
            <person name="Schaap P."/>
        </authorList>
    </citation>
    <scope>NUCLEOTIDE SEQUENCE</scope>
    <source>
        <strain evidence="3">QSvi11</strain>
    </source>
</reference>
<dbReference type="PANTHER" id="PTHR44749:SF1">
    <property type="entry name" value="TETRATRICOPEPTIDE-LIKE HELICAL DOMAIN-CONTAINING PROTEIN"/>
    <property type="match status" value="1"/>
</dbReference>
<evidence type="ECO:0000256" key="2">
    <source>
        <dbReference type="SAM" id="MobiDB-lite"/>
    </source>
</evidence>
<dbReference type="InterPro" id="IPR044650">
    <property type="entry name" value="SRFR1-like"/>
</dbReference>
<feature type="region of interest" description="Disordered" evidence="2">
    <location>
        <begin position="172"/>
        <end position="215"/>
    </location>
</feature>
<feature type="repeat" description="TPR" evidence="1">
    <location>
        <begin position="269"/>
        <end position="302"/>
    </location>
</feature>
<keyword evidence="1" id="KW-0802">TPR repeat</keyword>
<dbReference type="SUPFAM" id="SSF48452">
    <property type="entry name" value="TPR-like"/>
    <property type="match status" value="2"/>
</dbReference>
<feature type="repeat" description="TPR" evidence="1">
    <location>
        <begin position="406"/>
        <end position="439"/>
    </location>
</feature>
<evidence type="ECO:0000256" key="1">
    <source>
        <dbReference type="PROSITE-ProRule" id="PRU00339"/>
    </source>
</evidence>
<dbReference type="EMBL" id="AJWJ01000139">
    <property type="protein sequence ID" value="KAF2074595.1"/>
    <property type="molecule type" value="Genomic_DNA"/>
</dbReference>
<dbReference type="Proteomes" id="UP000695562">
    <property type="component" value="Unassembled WGS sequence"/>
</dbReference>
<dbReference type="PANTHER" id="PTHR44749">
    <property type="entry name" value="SUPPRESSOR OF RPS4-RLD 1"/>
    <property type="match status" value="1"/>
</dbReference>
<dbReference type="AlphaFoldDB" id="A0A8J4UZK7"/>
<dbReference type="SMART" id="SM00028">
    <property type="entry name" value="TPR"/>
    <property type="match status" value="10"/>
</dbReference>
<dbReference type="InterPro" id="IPR019734">
    <property type="entry name" value="TPR_rpt"/>
</dbReference>
<accession>A0A8J4UZK7</accession>
<organism evidence="3 4">
    <name type="scientific">Polysphondylium violaceum</name>
    <dbReference type="NCBI Taxonomy" id="133409"/>
    <lineage>
        <taxon>Eukaryota</taxon>
        <taxon>Amoebozoa</taxon>
        <taxon>Evosea</taxon>
        <taxon>Eumycetozoa</taxon>
        <taxon>Dictyostelia</taxon>
        <taxon>Dictyosteliales</taxon>
        <taxon>Dictyosteliaceae</taxon>
        <taxon>Polysphondylium</taxon>
    </lineage>
</organism>
<sequence>MNKTNGGENGIDYYQKQSITCFNNEKYSDCIKHLNQVLQLKKGDLIALYNRATCNFKLELYKHCIKDCDLILQIEPENKIALLRKSKALNQLSPSIYKDDIKKYKELAKSSWGYLSVSIKDGDDDDDDDDLLNFDEYEEEAEQYETVKENIQQSNNNETTIIISSSSSSLLFNNEESNNNNKNNNNNNSNSSDNSNNNSNSNSLDSQSNNNNKITKSNSMEELNQLLEQLSTENISILVNNGYYLVNNGNYQDAIEIFSTIISSNPLIPSTFLGRGTSFAFIGELQNAIRDFTKAIELDNTSSDAYKRRGQSKVALGQEYEALEDFNQAVVFDKTNDYDIYYNRGLLHYQMRNYERALKDFRKVVTIDSTHKLAWNRIGLCLNVNGYPFEANKAFYKSLEIDPQFEASYTNIGQSWKDIGNYDKSFEAFSKALQICPNYSNALHLRGLLFFNSGKYQLAIKDWSSYLDEQQKQQQQSDPSLSSAADYQSLTDVRQLRGVAYHTVGQYRQSVQDYNNVIQMNSLHYSFYLREWSLFLHHNLDRLLVDFNIDRSLNPYLKTFQCQKIPPTSLIGYHYQQPINANIQDVNLKPELDKETQQLVDCANQLGSMLQYQCEGFLPNSRQKLQCGLAIIEIAQTLKTLWSSGSIKSSEFLISSIFGSTISSSSENNSGNSQSQSNTRLFGWRDLYDIGVKWRQLSEPNDPVWWVDLLSPEQFKEGFGSHTPIVTGQCKVPRYYSMFDKSLEIMKLLLPIQHPNYSTMEFMNELSSVKTCKELYKLVKKDLYVVTPCYSRCDQQKIMEGTRLTLQYVHPEGYEFAIRTPGTPERWSHYDQEMTSIWNELVNLILNYYQYQKIQQQQPQPADKTIALAMIDKISELILTLSFYWYNFMPLSRGSAAIGLTVLLGLFLSIDIRIINPIPKGQQPDWEAILRPNPDSFLNVLKPWIFPSRSSFNISNLPQVSKSFNTIRKVIEILNTTNK</sequence>
<gene>
    <name evidence="3" type="ORF">CYY_004102</name>
</gene>
<comment type="caution">
    <text evidence="3">The sequence shown here is derived from an EMBL/GenBank/DDBJ whole genome shotgun (WGS) entry which is preliminary data.</text>
</comment>
<name>A0A8J4UZK7_9MYCE</name>
<evidence type="ECO:0000313" key="4">
    <source>
        <dbReference type="Proteomes" id="UP000695562"/>
    </source>
</evidence>
<evidence type="ECO:0000313" key="3">
    <source>
        <dbReference type="EMBL" id="KAF2074595.1"/>
    </source>
</evidence>
<proteinExistence type="predicted"/>